<dbReference type="PANTHER" id="PTHR11076:SF33">
    <property type="entry name" value="DNA POLYMERASE KAPPA"/>
    <property type="match status" value="1"/>
</dbReference>
<comment type="catalytic activity">
    <reaction evidence="20">
        <text>DNA(n) + a 2'-deoxyribonucleoside 5'-triphosphate = DNA(n+1) + diphosphate</text>
        <dbReference type="Rhea" id="RHEA:22508"/>
        <dbReference type="Rhea" id="RHEA-COMP:17339"/>
        <dbReference type="Rhea" id="RHEA-COMP:17340"/>
        <dbReference type="ChEBI" id="CHEBI:33019"/>
        <dbReference type="ChEBI" id="CHEBI:61560"/>
        <dbReference type="ChEBI" id="CHEBI:173112"/>
        <dbReference type="EC" id="2.7.7.7"/>
    </reaction>
</comment>
<dbReference type="SMART" id="SM00734">
    <property type="entry name" value="ZnF_Rad18"/>
    <property type="match status" value="2"/>
</dbReference>
<dbReference type="PANTHER" id="PTHR11076">
    <property type="entry name" value="DNA REPAIR POLYMERASE UMUC / TRANSFERASE FAMILY MEMBER"/>
    <property type="match status" value="1"/>
</dbReference>
<dbReference type="EMBL" id="JAAGNN010000022">
    <property type="protein sequence ID" value="KAF4074397.1"/>
    <property type="molecule type" value="Genomic_DNA"/>
</dbReference>
<dbReference type="Gene3D" id="1.10.150.20">
    <property type="entry name" value="5' to 3' exonuclease, C-terminal subdomain"/>
    <property type="match status" value="1"/>
</dbReference>
<dbReference type="FunFam" id="1.10.150.810:FF:000003">
    <property type="entry name" value="DNA polymerase kappa subunit"/>
    <property type="match status" value="1"/>
</dbReference>
<dbReference type="Gene3D" id="3.30.160.60">
    <property type="entry name" value="Classic Zinc Finger"/>
    <property type="match status" value="2"/>
</dbReference>
<dbReference type="FunFam" id="1.10.150.810:FF:000001">
    <property type="entry name" value="DNA polymerase kappa"/>
    <property type="match status" value="1"/>
</dbReference>
<evidence type="ECO:0000256" key="21">
    <source>
        <dbReference type="SAM" id="Coils"/>
    </source>
</evidence>
<evidence type="ECO:0000256" key="2">
    <source>
        <dbReference type="ARBA" id="ARBA00004123"/>
    </source>
</evidence>
<dbReference type="GO" id="GO:0003887">
    <property type="term" value="F:DNA-directed DNA polymerase activity"/>
    <property type="evidence" value="ECO:0007669"/>
    <property type="project" value="UniProtKB-KW"/>
</dbReference>
<evidence type="ECO:0000256" key="9">
    <source>
        <dbReference type="ARBA" id="ARBA00022695"/>
    </source>
</evidence>
<dbReference type="InterPro" id="IPR001126">
    <property type="entry name" value="UmuC"/>
</dbReference>
<dbReference type="HAMAP" id="MF_01113">
    <property type="entry name" value="DNApol_IV"/>
    <property type="match status" value="1"/>
</dbReference>
<dbReference type="InterPro" id="IPR036775">
    <property type="entry name" value="DNA_pol_Y-fam_lit_finger_sf"/>
</dbReference>
<dbReference type="Gene3D" id="3.30.1490.100">
    <property type="entry name" value="DNA polymerase, Y-family, little finger domain"/>
    <property type="match status" value="1"/>
</dbReference>
<keyword evidence="10" id="KW-0235">DNA replication</keyword>
<dbReference type="PIRSF" id="PIRSF036603">
    <property type="entry name" value="DPol_eta"/>
    <property type="match status" value="1"/>
</dbReference>
<comment type="caution">
    <text evidence="24">The sequence shown here is derived from an EMBL/GenBank/DDBJ whole genome shotgun (WGS) entry which is preliminary data.</text>
</comment>
<dbReference type="GO" id="GO:0006281">
    <property type="term" value="P:DNA repair"/>
    <property type="evidence" value="ECO:0007669"/>
    <property type="project" value="UniProtKB-KW"/>
</dbReference>
<evidence type="ECO:0000256" key="12">
    <source>
        <dbReference type="ARBA" id="ARBA00022763"/>
    </source>
</evidence>
<evidence type="ECO:0000259" key="23">
    <source>
        <dbReference type="PROSITE" id="PS50173"/>
    </source>
</evidence>
<dbReference type="InterPro" id="IPR006642">
    <property type="entry name" value="Rad18_UBZ4"/>
</dbReference>
<dbReference type="PROSITE" id="PS50173">
    <property type="entry name" value="UMUC"/>
    <property type="match status" value="1"/>
</dbReference>
<evidence type="ECO:0000313" key="25">
    <source>
        <dbReference type="Proteomes" id="UP000593565"/>
    </source>
</evidence>
<comment type="subcellular location">
    <subcellularLocation>
        <location evidence="2">Nucleus</location>
    </subcellularLocation>
</comment>
<evidence type="ECO:0000256" key="3">
    <source>
        <dbReference type="ARBA" id="ARBA00010945"/>
    </source>
</evidence>
<dbReference type="InterPro" id="IPR024728">
    <property type="entry name" value="PolY_HhH_motif"/>
</dbReference>
<evidence type="ECO:0000256" key="20">
    <source>
        <dbReference type="ARBA" id="ARBA00049244"/>
    </source>
</evidence>
<keyword evidence="16" id="KW-0239">DNA-directed DNA polymerase</keyword>
<feature type="domain" description="UmuC" evidence="23">
    <location>
        <begin position="135"/>
        <end position="375"/>
    </location>
</feature>
<evidence type="ECO:0000256" key="4">
    <source>
        <dbReference type="ARBA" id="ARBA00012417"/>
    </source>
</evidence>
<accession>A0A7J5ZXI5</accession>
<dbReference type="GO" id="GO:0042276">
    <property type="term" value="P:error-prone translesion synthesis"/>
    <property type="evidence" value="ECO:0007669"/>
    <property type="project" value="TreeGrafter"/>
</dbReference>
<evidence type="ECO:0000256" key="15">
    <source>
        <dbReference type="ARBA" id="ARBA00022842"/>
    </source>
</evidence>
<dbReference type="CDD" id="cd03586">
    <property type="entry name" value="PolY_Pol_IV_kappa"/>
    <property type="match status" value="1"/>
</dbReference>
<dbReference type="AlphaFoldDB" id="A0A7J5ZXI5"/>
<keyword evidence="19" id="KW-0539">Nucleus</keyword>
<comment type="similarity">
    <text evidence="3">Belongs to the DNA polymerase type-Y family.</text>
</comment>
<protein>
    <recommendedName>
        <fullName evidence="5">DNA polymerase kappa</fullName>
        <ecNumber evidence="4">2.7.7.7</ecNumber>
    </recommendedName>
</protein>
<proteinExistence type="inferred from homology"/>
<dbReference type="SUPFAM" id="SSF100879">
    <property type="entry name" value="Lesion bypass DNA polymerase (Y-family), little finger domain"/>
    <property type="match status" value="1"/>
</dbReference>
<keyword evidence="25" id="KW-1185">Reference proteome</keyword>
<dbReference type="InterPro" id="IPR043502">
    <property type="entry name" value="DNA/RNA_pol_sf"/>
</dbReference>
<evidence type="ECO:0000256" key="16">
    <source>
        <dbReference type="ARBA" id="ARBA00022932"/>
    </source>
</evidence>
<name>A0A7J5ZXI5_AMEME</name>
<feature type="region of interest" description="Disordered" evidence="22">
    <location>
        <begin position="904"/>
        <end position="946"/>
    </location>
</feature>
<evidence type="ECO:0000256" key="10">
    <source>
        <dbReference type="ARBA" id="ARBA00022705"/>
    </source>
</evidence>
<keyword evidence="9" id="KW-0548">Nucleotidyltransferase</keyword>
<dbReference type="GO" id="GO:0008270">
    <property type="term" value="F:zinc ion binding"/>
    <property type="evidence" value="ECO:0007669"/>
    <property type="project" value="UniProtKB-KW"/>
</dbReference>
<organism evidence="24 25">
    <name type="scientific">Ameiurus melas</name>
    <name type="common">Black bullhead</name>
    <name type="synonym">Silurus melas</name>
    <dbReference type="NCBI Taxonomy" id="219545"/>
    <lineage>
        <taxon>Eukaryota</taxon>
        <taxon>Metazoa</taxon>
        <taxon>Chordata</taxon>
        <taxon>Craniata</taxon>
        <taxon>Vertebrata</taxon>
        <taxon>Euteleostomi</taxon>
        <taxon>Actinopterygii</taxon>
        <taxon>Neopterygii</taxon>
        <taxon>Teleostei</taxon>
        <taxon>Ostariophysi</taxon>
        <taxon>Siluriformes</taxon>
        <taxon>Ictaluridae</taxon>
        <taxon>Ameiurus</taxon>
    </lineage>
</organism>
<sequence length="959" mass="107723">MNATLNEYMLLFCSSTAGGSMALTCNARASVVVLSMEPDYSRGQDTILSRVALNDNKAGMQGLDKDKINKIILETSKGSRFYENELKRERQVNQRIEKMMRYKAKVTEQQVQKAQAEVEKLTAELERSRELERVIVHVDMDAFYAAVEMRDCPELKRNPMAVGSMSMLSTSNYLARRYGVRAAMPGFIAKKLCPDLVIVPPNFDKYRAVSEQVREVFADYDPQFLPMSLDEAYLDITDHLEQRQHWPESMRTHQICEMKTTGEMRELEISVGADTDTLSPVLFEDSPSSSPVVSGADAKVEVFGTSPEEAVREMRFRIEQKTTLTASAGIAPNMMLAKVCSDKNKPNGQYRILPERKAVMDFIQELPVRKVSGVGKVTEKMLAALGIISCSQLGQQMSTLSLLFSETTWHHFLQISLGLGSTRIDRDSERKSMSTERTFAEMSDAQEQYSLCRELCHDLAKDLQREGLKGKTVTLKLKNVHFEVKTKAFTLQCAVCTEEEIFAAAKDLLKAEIDHVSPLPLRLRLMGVRVSSFISIYNKQPRQKSIVGFLKMASDSSSSAQTSKSEMDSVLGSSVSSKWEQYPETRSPSFTGETSKPFAKWRTESGCASEPQQQTYFQKAHAKRLQKQYEQEETSGPYTDKISKCLPTDSTNSSAFIVRTHKAAVKTDETQRCTWISPPDTHEAAAKSDSNLPTTNPVSYAAQTKTKSADMLQCFTCPVCFNQIETKDLSSFNQHIDKCLCSEIDNKSMSMDGCPDLCEEENLLDKQDEEKDHHKAIDLSSVSRVSVLKRNDEGPHTSSSTPLFEIGANSGFRTPFFKRFESKREKGSLVPHKTTSDSGSVSFHQTASSVEVISEPLDMKVNTLTCPVCNQTQDTDDLILFNHHVDKCLNQEVLFEFREAVPPMGQTNSKVRDHEQYSTARGKSKRRRLSPPPPPKKAKAISTRHTIDKFFKGNSNHKF</sequence>
<evidence type="ECO:0000256" key="7">
    <source>
        <dbReference type="ARBA" id="ARBA00022634"/>
    </source>
</evidence>
<dbReference type="Pfam" id="PF11798">
    <property type="entry name" value="IMS_HHH"/>
    <property type="match status" value="1"/>
</dbReference>
<keyword evidence="6" id="KW-0515">Mutator protein</keyword>
<dbReference type="SUPFAM" id="SSF56672">
    <property type="entry name" value="DNA/RNA polymerases"/>
    <property type="match status" value="1"/>
</dbReference>
<dbReference type="InterPro" id="IPR017961">
    <property type="entry name" value="DNA_pol_Y-fam_little_finger"/>
</dbReference>
<keyword evidence="12" id="KW-0227">DNA damage</keyword>
<keyword evidence="21" id="KW-0175">Coiled coil</keyword>
<evidence type="ECO:0000256" key="1">
    <source>
        <dbReference type="ARBA" id="ARBA00001946"/>
    </source>
</evidence>
<evidence type="ECO:0000256" key="22">
    <source>
        <dbReference type="SAM" id="MobiDB-lite"/>
    </source>
</evidence>
<keyword evidence="18" id="KW-0234">DNA repair</keyword>
<keyword evidence="14" id="KW-0862">Zinc</keyword>
<dbReference type="GO" id="GO:0006260">
    <property type="term" value="P:DNA replication"/>
    <property type="evidence" value="ECO:0007669"/>
    <property type="project" value="UniProtKB-KW"/>
</dbReference>
<dbReference type="Pfam" id="PF00817">
    <property type="entry name" value="IMS"/>
    <property type="match status" value="1"/>
</dbReference>
<reference evidence="24 25" key="1">
    <citation type="submission" date="2020-02" db="EMBL/GenBank/DDBJ databases">
        <title>A chromosome-scale genome assembly of the black bullhead catfish (Ameiurus melas).</title>
        <authorList>
            <person name="Wen M."/>
            <person name="Zham M."/>
            <person name="Cabau C."/>
            <person name="Klopp C."/>
            <person name="Donnadieu C."/>
            <person name="Roques C."/>
            <person name="Bouchez O."/>
            <person name="Lampietro C."/>
            <person name="Jouanno E."/>
            <person name="Herpin A."/>
            <person name="Louis A."/>
            <person name="Berthelot C."/>
            <person name="Parey E."/>
            <person name="Roest-Crollius H."/>
            <person name="Braasch I."/>
            <person name="Postlethwait J."/>
            <person name="Robinson-Rechavi M."/>
            <person name="Echchiki A."/>
            <person name="Begum T."/>
            <person name="Montfort J."/>
            <person name="Schartl M."/>
            <person name="Bobe J."/>
            <person name="Guiguen Y."/>
        </authorList>
    </citation>
    <scope>NUCLEOTIDE SEQUENCE [LARGE SCALE GENOMIC DNA]</scope>
    <source>
        <strain evidence="24">M_S1</strain>
        <tissue evidence="24">Blood</tissue>
    </source>
</reference>
<dbReference type="InterPro" id="IPR043128">
    <property type="entry name" value="Rev_trsase/Diguanyl_cyclase"/>
</dbReference>
<evidence type="ECO:0000256" key="5">
    <source>
        <dbReference type="ARBA" id="ARBA00016178"/>
    </source>
</evidence>
<dbReference type="Proteomes" id="UP000593565">
    <property type="component" value="Unassembled WGS sequence"/>
</dbReference>
<evidence type="ECO:0000256" key="14">
    <source>
        <dbReference type="ARBA" id="ARBA00022833"/>
    </source>
</evidence>
<keyword evidence="15" id="KW-0460">Magnesium</keyword>
<keyword evidence="7" id="KW-0237">DNA synthesis</keyword>
<dbReference type="Gene3D" id="3.40.1170.60">
    <property type="match status" value="1"/>
</dbReference>
<evidence type="ECO:0000256" key="11">
    <source>
        <dbReference type="ARBA" id="ARBA00022723"/>
    </source>
</evidence>
<evidence type="ECO:0000256" key="8">
    <source>
        <dbReference type="ARBA" id="ARBA00022679"/>
    </source>
</evidence>
<dbReference type="FunFam" id="3.30.1490.100:FF:000005">
    <property type="entry name" value="DNA polymerase kappa"/>
    <property type="match status" value="1"/>
</dbReference>
<comment type="cofactor">
    <cofactor evidence="1">
        <name>Mg(2+)</name>
        <dbReference type="ChEBI" id="CHEBI:18420"/>
    </cofactor>
</comment>
<feature type="coiled-coil region" evidence="21">
    <location>
        <begin position="79"/>
        <end position="131"/>
    </location>
</feature>
<evidence type="ECO:0000313" key="24">
    <source>
        <dbReference type="EMBL" id="KAF4074397.1"/>
    </source>
</evidence>
<evidence type="ECO:0000256" key="19">
    <source>
        <dbReference type="ARBA" id="ARBA00023242"/>
    </source>
</evidence>
<evidence type="ECO:0000256" key="6">
    <source>
        <dbReference type="ARBA" id="ARBA00022457"/>
    </source>
</evidence>
<dbReference type="FunFam" id="3.30.70.270:FF:000151">
    <property type="entry name" value="Polymerase (DNA directed) kappa"/>
    <property type="match status" value="1"/>
</dbReference>
<gene>
    <name evidence="24" type="ORF">AMELA_G00238950</name>
</gene>
<keyword evidence="13" id="KW-0863">Zinc-finger</keyword>
<dbReference type="GO" id="GO:0005634">
    <property type="term" value="C:nucleus"/>
    <property type="evidence" value="ECO:0007669"/>
    <property type="project" value="UniProtKB-SubCell"/>
</dbReference>
<keyword evidence="8" id="KW-0808">Transferase</keyword>
<keyword evidence="11" id="KW-0479">Metal-binding</keyword>
<evidence type="ECO:0000256" key="18">
    <source>
        <dbReference type="ARBA" id="ARBA00023204"/>
    </source>
</evidence>
<dbReference type="InterPro" id="IPR050116">
    <property type="entry name" value="DNA_polymerase-Y"/>
</dbReference>
<dbReference type="EC" id="2.7.7.7" evidence="4"/>
<dbReference type="Pfam" id="PF11799">
    <property type="entry name" value="IMS_C"/>
    <property type="match status" value="1"/>
</dbReference>
<evidence type="ECO:0000256" key="17">
    <source>
        <dbReference type="ARBA" id="ARBA00023125"/>
    </source>
</evidence>
<dbReference type="FunFam" id="3.40.1170.60:FF:000002">
    <property type="entry name" value="Polymerase (DNA directed) kappa"/>
    <property type="match status" value="1"/>
</dbReference>
<dbReference type="GO" id="GO:0003684">
    <property type="term" value="F:damaged DNA binding"/>
    <property type="evidence" value="ECO:0007669"/>
    <property type="project" value="InterPro"/>
</dbReference>
<dbReference type="Gene3D" id="3.30.70.270">
    <property type="match status" value="1"/>
</dbReference>
<evidence type="ECO:0000256" key="13">
    <source>
        <dbReference type="ARBA" id="ARBA00022771"/>
    </source>
</evidence>
<dbReference type="Gene3D" id="1.10.150.810">
    <property type="match status" value="1"/>
</dbReference>
<keyword evidence="17" id="KW-0238">DNA-binding</keyword>
<dbReference type="InterPro" id="IPR022880">
    <property type="entry name" value="DNApol_IV"/>
</dbReference>